<dbReference type="Proteomes" id="UP001212997">
    <property type="component" value="Unassembled WGS sequence"/>
</dbReference>
<dbReference type="AlphaFoldDB" id="A0AAD5UZ99"/>
<dbReference type="Gene3D" id="3.80.10.10">
    <property type="entry name" value="Ribonuclease Inhibitor"/>
    <property type="match status" value="1"/>
</dbReference>
<evidence type="ECO:0000313" key="2">
    <source>
        <dbReference type="Proteomes" id="UP001212997"/>
    </source>
</evidence>
<sequence length="435" mass="49209">MAIPSSYMQHTFPPEIWFQVLQPSTLTHRDFQNVSLSCSFLQEVTRPILFRSLTFRPPCESDRRASTYDQESTDFSQRLSFLTSDAIVPWVREVRIIWFRPEHSNSDKSRQAYANLVAKLSCFERVAKLHAEQFTFDSSHLQALAECPFLKHLNLVKCPINHTRHVQPPSAQCAVVDLTFRDGASLDGKWWSSFVSPTSTRTITATNYQPSLQLVDILASGPIMSQLKSLTLCCTSPRSPQFLEALLRCPVLETLRFVGEDYYVSFATQKGALRSDIVPHLKSVRAGTDYFASYFCGRHLTEIEATGEIDGDIAFVNFVSELHDHYPQLTSLSLHASRIHPDALLLPLRKFAQLEHLSVGYQRLTKEDGNEIRAQLLGISLPPNLQTLQIGDYETSNGAHAEPMLDSALETHLKERYPSVRKVLITGSSTVFRYN</sequence>
<comment type="caution">
    <text evidence="1">The sequence shown here is derived from an EMBL/GenBank/DDBJ whole genome shotgun (WGS) entry which is preliminary data.</text>
</comment>
<protein>
    <submittedName>
        <fullName evidence="1">Uncharacterized protein</fullName>
    </submittedName>
</protein>
<evidence type="ECO:0000313" key="1">
    <source>
        <dbReference type="EMBL" id="KAJ3481854.1"/>
    </source>
</evidence>
<name>A0AAD5UZ99_9APHY</name>
<organism evidence="1 2">
    <name type="scientific">Meripilus lineatus</name>
    <dbReference type="NCBI Taxonomy" id="2056292"/>
    <lineage>
        <taxon>Eukaryota</taxon>
        <taxon>Fungi</taxon>
        <taxon>Dikarya</taxon>
        <taxon>Basidiomycota</taxon>
        <taxon>Agaricomycotina</taxon>
        <taxon>Agaricomycetes</taxon>
        <taxon>Polyporales</taxon>
        <taxon>Meripilaceae</taxon>
        <taxon>Meripilus</taxon>
    </lineage>
</organism>
<gene>
    <name evidence="1" type="ORF">NLI96_g7381</name>
</gene>
<accession>A0AAD5UZ99</accession>
<dbReference type="InterPro" id="IPR032675">
    <property type="entry name" value="LRR_dom_sf"/>
</dbReference>
<reference evidence="1" key="1">
    <citation type="submission" date="2022-07" db="EMBL/GenBank/DDBJ databases">
        <title>Genome Sequence of Physisporinus lineatus.</title>
        <authorList>
            <person name="Buettner E."/>
        </authorList>
    </citation>
    <scope>NUCLEOTIDE SEQUENCE</scope>
    <source>
        <strain evidence="1">VT162</strain>
    </source>
</reference>
<proteinExistence type="predicted"/>
<dbReference type="SUPFAM" id="SSF52047">
    <property type="entry name" value="RNI-like"/>
    <property type="match status" value="1"/>
</dbReference>
<dbReference type="EMBL" id="JANAWD010000300">
    <property type="protein sequence ID" value="KAJ3481854.1"/>
    <property type="molecule type" value="Genomic_DNA"/>
</dbReference>
<keyword evidence="2" id="KW-1185">Reference proteome</keyword>